<dbReference type="GeneID" id="9384420"/>
<name>D7RMA5_9CAUD</name>
<protein>
    <submittedName>
        <fullName evidence="1">Uncharacterized protein</fullName>
    </submittedName>
</protein>
<reference evidence="1 2" key="2">
    <citation type="journal article" date="2011" name="Virol. J.">
        <title>Sequence characteristics of T4-like bacteriophage IME08 benome termini revealed by high throughput sequencing.</title>
        <authorList>
            <person name="Jiang X."/>
            <person name="Jiang H."/>
            <person name="Li C."/>
            <person name="Wang S."/>
            <person name="Mi Z."/>
            <person name="An X."/>
            <person name="Chen J."/>
            <person name="Tong Y."/>
        </authorList>
    </citation>
    <scope>NUCLEOTIDE SEQUENCE [LARGE SCALE GENOMIC DNA]</scope>
</reference>
<accession>D7RMA5</accession>
<reference evidence="1 2" key="1">
    <citation type="journal article" date="2011" name="Arch. Virol.">
        <title>The complete genome sequence of a novel T4-like bacteriophage, IME08.</title>
        <authorList>
            <person name="Jiang H."/>
            <person name="Jiang X."/>
            <person name="Wang S."/>
            <person name="Li C."/>
            <person name="Chen B."/>
            <person name="An X."/>
            <person name="Mi Z."/>
            <person name="Chen J."/>
            <person name="Tong Y."/>
        </authorList>
    </citation>
    <scope>NUCLEOTIDE SEQUENCE [LARGE SCALE GENOMIC DNA]</scope>
</reference>
<dbReference type="KEGG" id="vg:9384420"/>
<keyword evidence="2" id="KW-1185">Reference proteome</keyword>
<dbReference type="OrthoDB" id="39890at10239"/>
<dbReference type="EMBL" id="HM071924">
    <property type="protein sequence ID" value="ADI55421.1"/>
    <property type="molecule type" value="Genomic_DNA"/>
</dbReference>
<sequence length="86" mass="9506">MDLSTNEENKMKTITNLKVIDIAKASKALKVKAEDFENATFAIIEQNGKVTGLEVYEATKFQSQPKMVIGTKSVAIEKALALFEKI</sequence>
<proteinExistence type="predicted"/>
<evidence type="ECO:0000313" key="1">
    <source>
        <dbReference type="EMBL" id="ADI55421.1"/>
    </source>
</evidence>
<organism evidence="1 2">
    <name type="scientific">Escherichia phage IME08</name>
    <dbReference type="NCBI Taxonomy" id="698728"/>
    <lineage>
        <taxon>Viruses</taxon>
        <taxon>Duplodnaviria</taxon>
        <taxon>Heunggongvirae</taxon>
        <taxon>Uroviricota</taxon>
        <taxon>Caudoviricetes</taxon>
        <taxon>Pantevenvirales</taxon>
        <taxon>Straboviridae</taxon>
        <taxon>Tevenvirinae</taxon>
        <taxon>Dhakavirus</taxon>
        <taxon>Dhakavirus ime08</taxon>
    </lineage>
</organism>
<evidence type="ECO:0000313" key="2">
    <source>
        <dbReference type="Proteomes" id="UP000201129"/>
    </source>
</evidence>
<dbReference type="RefSeq" id="YP_003734242.1">
    <property type="nucleotide sequence ID" value="NC_014260.1"/>
</dbReference>
<dbReference type="Proteomes" id="UP000201129">
    <property type="component" value="Segment"/>
</dbReference>